<feature type="domain" description="Di-haem cytochrome c peroxidase" evidence="4">
    <location>
        <begin position="40"/>
        <end position="240"/>
    </location>
</feature>
<dbReference type="InterPro" id="IPR051395">
    <property type="entry name" value="Cytochrome_c_Peroxidase/MauG"/>
</dbReference>
<dbReference type="Gene3D" id="1.10.760.10">
    <property type="entry name" value="Cytochrome c-like domain"/>
    <property type="match status" value="2"/>
</dbReference>
<keyword evidence="2" id="KW-0560">Oxidoreductase</keyword>
<dbReference type="Proteomes" id="UP000739538">
    <property type="component" value="Unassembled WGS sequence"/>
</dbReference>
<comment type="subcellular location">
    <subcellularLocation>
        <location evidence="1">Cell envelope</location>
    </subcellularLocation>
</comment>
<comment type="caution">
    <text evidence="5">The sequence shown here is derived from an EMBL/GenBank/DDBJ whole genome shotgun (WGS) entry which is preliminary data.</text>
</comment>
<reference evidence="5" key="1">
    <citation type="submission" date="2020-04" db="EMBL/GenBank/DDBJ databases">
        <authorList>
            <person name="Zhang T."/>
        </authorList>
    </citation>
    <scope>NUCLEOTIDE SEQUENCE</scope>
    <source>
        <strain evidence="5">HKST-UBA02</strain>
    </source>
</reference>
<reference evidence="5" key="2">
    <citation type="journal article" date="2021" name="Microbiome">
        <title>Successional dynamics and alternative stable states in a saline activated sludge microbial community over 9 years.</title>
        <authorList>
            <person name="Wang Y."/>
            <person name="Ye J."/>
            <person name="Ju F."/>
            <person name="Liu L."/>
            <person name="Boyd J.A."/>
            <person name="Deng Y."/>
            <person name="Parks D.H."/>
            <person name="Jiang X."/>
            <person name="Yin X."/>
            <person name="Woodcroft B.J."/>
            <person name="Tyson G.W."/>
            <person name="Hugenholtz P."/>
            <person name="Polz M.F."/>
            <person name="Zhang T."/>
        </authorList>
    </citation>
    <scope>NUCLEOTIDE SEQUENCE</scope>
    <source>
        <strain evidence="5">HKST-UBA02</strain>
    </source>
</reference>
<evidence type="ECO:0000313" key="5">
    <source>
        <dbReference type="EMBL" id="MCA9757757.1"/>
    </source>
</evidence>
<dbReference type="InterPro" id="IPR036909">
    <property type="entry name" value="Cyt_c-like_dom_sf"/>
</dbReference>
<evidence type="ECO:0000256" key="1">
    <source>
        <dbReference type="ARBA" id="ARBA00004196"/>
    </source>
</evidence>
<dbReference type="AlphaFoldDB" id="A0A956NE93"/>
<evidence type="ECO:0000313" key="6">
    <source>
        <dbReference type="Proteomes" id="UP000739538"/>
    </source>
</evidence>
<name>A0A956NE93_UNCEI</name>
<evidence type="ECO:0000256" key="2">
    <source>
        <dbReference type="ARBA" id="ARBA00023002"/>
    </source>
</evidence>
<dbReference type="InterPro" id="IPR004852">
    <property type="entry name" value="Di-haem_cyt_c_peroxidsae"/>
</dbReference>
<evidence type="ECO:0000256" key="3">
    <source>
        <dbReference type="SAM" id="MobiDB-lite"/>
    </source>
</evidence>
<proteinExistence type="predicted"/>
<feature type="region of interest" description="Disordered" evidence="3">
    <location>
        <begin position="421"/>
        <end position="446"/>
    </location>
</feature>
<dbReference type="EMBL" id="JAGQHS010000118">
    <property type="protein sequence ID" value="MCA9757757.1"/>
    <property type="molecule type" value="Genomic_DNA"/>
</dbReference>
<accession>A0A956NE93</accession>
<dbReference type="GO" id="GO:0009055">
    <property type="term" value="F:electron transfer activity"/>
    <property type="evidence" value="ECO:0007669"/>
    <property type="project" value="InterPro"/>
</dbReference>
<keyword evidence="5" id="KW-0575">Peroxidase</keyword>
<gene>
    <name evidence="5" type="ORF">KDA27_18290</name>
</gene>
<dbReference type="GO" id="GO:0030313">
    <property type="term" value="C:cell envelope"/>
    <property type="evidence" value="ECO:0007669"/>
    <property type="project" value="UniProtKB-SubCell"/>
</dbReference>
<organism evidence="5 6">
    <name type="scientific">Eiseniibacteriota bacterium</name>
    <dbReference type="NCBI Taxonomy" id="2212470"/>
    <lineage>
        <taxon>Bacteria</taxon>
        <taxon>Candidatus Eiseniibacteriota</taxon>
    </lineage>
</organism>
<dbReference type="GO" id="GO:0020037">
    <property type="term" value="F:heme binding"/>
    <property type="evidence" value="ECO:0007669"/>
    <property type="project" value="InterPro"/>
</dbReference>
<dbReference type="GO" id="GO:0004130">
    <property type="term" value="F:cytochrome-c peroxidase activity"/>
    <property type="evidence" value="ECO:0007669"/>
    <property type="project" value="TreeGrafter"/>
</dbReference>
<dbReference type="PANTHER" id="PTHR30600">
    <property type="entry name" value="CYTOCHROME C PEROXIDASE-RELATED"/>
    <property type="match status" value="1"/>
</dbReference>
<dbReference type="SUPFAM" id="SSF46626">
    <property type="entry name" value="Cytochrome c"/>
    <property type="match status" value="2"/>
</dbReference>
<protein>
    <submittedName>
        <fullName evidence="5">Cytochrome-c peroxidase</fullName>
    </submittedName>
</protein>
<dbReference type="Pfam" id="PF03150">
    <property type="entry name" value="CCP_MauG"/>
    <property type="match status" value="1"/>
</dbReference>
<sequence length="446" mass="49122">MLGEQLIEVAPGGQLSYFRMPYATQLGQIPQDPQNPLTTEKVELGRLLYHETCLGVDNVREEGYETYSCSSCHFAQAGFQANRPQGISEGGLGFGASGEGREFNPDYLTGPEFPDVQPIRTPSSMNAAYQELMLWNGQFGGVGDNLGTEEYWVEGTPLESNRLGLEGLETQAHAGLVVHRMGDIDLSRIMELPEYIELFTQAFPGDPEPVSRYNAAMAIAAFERTLLANQAPFQRWLRGDLRALRPREKRGAILFFGDAECYVCHTGPGLSSMTFHALGMNDLDGTYDPSRIFLGATGGTVPDDVRQGRGGFTRQSEDMYKFKTPQLYNLLDSPFFGHGSSFDSVREVVEYKNAGVPQNGIVPVGQLADEFHPLGLTEDQIEDLTAFLEGGLYDPDLMRYAPLEILSGNCFPTNDPESRHDLGCDPIPLPDPKTRDLASAGNVTRR</sequence>
<evidence type="ECO:0000259" key="4">
    <source>
        <dbReference type="Pfam" id="PF03150"/>
    </source>
</evidence>